<dbReference type="PANTHER" id="PTHR13288">
    <property type="entry name" value="SPLICING FACTOR 45 SPF45"/>
    <property type="match status" value="1"/>
</dbReference>
<reference evidence="3 4" key="1">
    <citation type="journal article" date="2018" name="Mol. Biol. Evol.">
        <title>Broad Genomic Sampling Reveals a Smut Pathogenic Ancestry of the Fungal Clade Ustilaginomycotina.</title>
        <authorList>
            <person name="Kijpornyongpan T."/>
            <person name="Mondo S.J."/>
            <person name="Barry K."/>
            <person name="Sandor L."/>
            <person name="Lee J."/>
            <person name="Lipzen A."/>
            <person name="Pangilinan J."/>
            <person name="LaButti K."/>
            <person name="Hainaut M."/>
            <person name="Henrissat B."/>
            <person name="Grigoriev I.V."/>
            <person name="Spatafora J.W."/>
            <person name="Aime M.C."/>
        </authorList>
    </citation>
    <scope>NUCLEOTIDE SEQUENCE [LARGE SCALE GENOMIC DNA]</scope>
    <source>
        <strain evidence="3 4">MCA 3645</strain>
    </source>
</reference>
<feature type="compositionally biased region" description="Basic and acidic residues" evidence="1">
    <location>
        <begin position="812"/>
        <end position="835"/>
    </location>
</feature>
<dbReference type="InterPro" id="IPR035979">
    <property type="entry name" value="RBD_domain_sf"/>
</dbReference>
<keyword evidence="4" id="KW-1185">Reference proteome</keyword>
<organism evidence="3 4">
    <name type="scientific">Testicularia cyperi</name>
    <dbReference type="NCBI Taxonomy" id="1882483"/>
    <lineage>
        <taxon>Eukaryota</taxon>
        <taxon>Fungi</taxon>
        <taxon>Dikarya</taxon>
        <taxon>Basidiomycota</taxon>
        <taxon>Ustilaginomycotina</taxon>
        <taxon>Ustilaginomycetes</taxon>
        <taxon>Ustilaginales</taxon>
        <taxon>Anthracoideaceae</taxon>
        <taxon>Testicularia</taxon>
    </lineage>
</organism>
<evidence type="ECO:0000256" key="1">
    <source>
        <dbReference type="SAM" id="MobiDB-lite"/>
    </source>
</evidence>
<proteinExistence type="predicted"/>
<feature type="compositionally biased region" description="Low complexity" evidence="1">
    <location>
        <begin position="587"/>
        <end position="606"/>
    </location>
</feature>
<feature type="region of interest" description="Disordered" evidence="1">
    <location>
        <begin position="679"/>
        <end position="713"/>
    </location>
</feature>
<dbReference type="InterPro" id="IPR040052">
    <property type="entry name" value="RBM17"/>
</dbReference>
<feature type="compositionally biased region" description="Low complexity" evidence="1">
    <location>
        <begin position="476"/>
        <end position="493"/>
    </location>
</feature>
<name>A0A317XIH9_9BASI</name>
<feature type="compositionally biased region" description="Gly residues" evidence="1">
    <location>
        <begin position="698"/>
        <end position="713"/>
    </location>
</feature>
<dbReference type="EMBL" id="KZ819200">
    <property type="protein sequence ID" value="PWY98086.1"/>
    <property type="molecule type" value="Genomic_DNA"/>
</dbReference>
<evidence type="ECO:0000313" key="4">
    <source>
        <dbReference type="Proteomes" id="UP000246740"/>
    </source>
</evidence>
<accession>A0A317XIH9</accession>
<feature type="region of interest" description="Disordered" evidence="1">
    <location>
        <begin position="473"/>
        <end position="570"/>
    </location>
</feature>
<dbReference type="GO" id="GO:0071011">
    <property type="term" value="C:precatalytic spliceosome"/>
    <property type="evidence" value="ECO:0007669"/>
    <property type="project" value="TreeGrafter"/>
</dbReference>
<feature type="domain" description="G-patch" evidence="2">
    <location>
        <begin position="620"/>
        <end position="677"/>
    </location>
</feature>
<feature type="compositionally biased region" description="Acidic residues" evidence="1">
    <location>
        <begin position="376"/>
        <end position="386"/>
    </location>
</feature>
<evidence type="ECO:0000259" key="2">
    <source>
        <dbReference type="PROSITE" id="PS50174"/>
    </source>
</evidence>
<dbReference type="InterPro" id="IPR012677">
    <property type="entry name" value="Nucleotide-bd_a/b_plait_sf"/>
</dbReference>
<sequence length="901" mass="94489">MPPSQSSSFRGSSLYAGIFDSTDVAQSDSKEDRNADSTRPNEAGRTPSGAGATHAGSPFTSSGAVGAAASSSEGAASNSSSKPSSGWSAALRFAPRRNAATSRNKARPNAAIIASMAPPPSASEDVPAEASTSGIGSTSKEAASPALASTKNPNGILSSRASQDVKPSTSTATATPTTTAAAAPPSTPTPSKSTLSAIVPIPTSDDMAKIMARLDAHPVIQAPPYTLPPEVLEADKQMVRNAARARGESGGRGAAVFDSYEGWTDDRWDSHARADEDEDVNGFLATSAGRRAASRKKKKRKRGNSPPREGPNLNGDYDPRIPNDYLAFKQVVYDRRRAELDYQAWLDEQDDFDGYNDTKEGWEGSGRAGLDKSWEREEDEAQDVEMDGVHRREDKSSRFAPPDSYADSRVSGGAREQAGVSARNPHSACTGGLPGTEAAAVRQSQPQTGEEAYARRLAMTAASSGEEAYLRRLAMSSSSSSSSASGSGSGLAAPVTSSSSVARPFAAVNPPPPRGNLPPGPPPPRPPPASALGPDATQSTAQPQPQPRPVALSTSTPAHANASTPSDFAARQSAAAAIAARLAKAAPSASLPSFSSPSPATSANADARADPSTEVDVQASAGFAERLMAKYGYVKGSGVGLGVEGNRGIVEPLQHIRATFPRSGRSSANRGVIVSADPSSHFNSVSKHSHRDAATAGARGGAGAGGGGGGGRAYGQERQISSVLVLRGMLTLEELYASGSSQVRDRDGKDQDDVDVNVDMDVDVVQEIADECSKFGTVLSVKPHIHIYLSTPPFKPVVAATDHLHHHHHHQHQDQHQDKPEENPREIGKEKEKEEKEEVRIFVKFKGPSGAWSAQQSLHGRWFQARRVVATFYPESAFDLGNLDLDLNLDMHSDLDVGLVS</sequence>
<dbReference type="GO" id="GO:0003676">
    <property type="term" value="F:nucleic acid binding"/>
    <property type="evidence" value="ECO:0007669"/>
    <property type="project" value="InterPro"/>
</dbReference>
<dbReference type="AlphaFoldDB" id="A0A317XIH9"/>
<feature type="compositionally biased region" description="Basic residues" evidence="1">
    <location>
        <begin position="292"/>
        <end position="303"/>
    </location>
</feature>
<dbReference type="PANTHER" id="PTHR13288:SF8">
    <property type="entry name" value="SPLICING FACTOR 45"/>
    <property type="match status" value="1"/>
</dbReference>
<evidence type="ECO:0000313" key="3">
    <source>
        <dbReference type="EMBL" id="PWY98086.1"/>
    </source>
</evidence>
<feature type="region of interest" description="Disordered" evidence="1">
    <location>
        <begin position="279"/>
        <end position="321"/>
    </location>
</feature>
<gene>
    <name evidence="3" type="ORF">BCV70DRAFT_218917</name>
</gene>
<protein>
    <recommendedName>
        <fullName evidence="2">G-patch domain-containing protein</fullName>
    </recommendedName>
</protein>
<feature type="region of interest" description="Disordered" evidence="1">
    <location>
        <begin position="20"/>
        <end position="197"/>
    </location>
</feature>
<dbReference type="Gene3D" id="3.30.70.330">
    <property type="match status" value="1"/>
</dbReference>
<feature type="compositionally biased region" description="Low complexity" evidence="1">
    <location>
        <begin position="61"/>
        <end position="90"/>
    </location>
</feature>
<feature type="region of interest" description="Disordered" evidence="1">
    <location>
        <begin position="351"/>
        <end position="458"/>
    </location>
</feature>
<feature type="compositionally biased region" description="Low complexity" evidence="1">
    <location>
        <begin position="167"/>
        <end position="197"/>
    </location>
</feature>
<dbReference type="STRING" id="1882483.A0A317XIH9"/>
<dbReference type="SUPFAM" id="SSF54928">
    <property type="entry name" value="RNA-binding domain, RBD"/>
    <property type="match status" value="1"/>
</dbReference>
<feature type="compositionally biased region" description="Pro residues" evidence="1">
    <location>
        <begin position="509"/>
        <end position="529"/>
    </location>
</feature>
<dbReference type="Proteomes" id="UP000246740">
    <property type="component" value="Unassembled WGS sequence"/>
</dbReference>
<feature type="compositionally biased region" description="Polar residues" evidence="1">
    <location>
        <begin position="130"/>
        <end position="166"/>
    </location>
</feature>
<dbReference type="InterPro" id="IPR000467">
    <property type="entry name" value="G_patch_dom"/>
</dbReference>
<dbReference type="InParanoid" id="A0A317XIH9"/>
<dbReference type="OrthoDB" id="5411533at2759"/>
<dbReference type="GO" id="GO:0045292">
    <property type="term" value="P:mRNA cis splicing, via spliceosome"/>
    <property type="evidence" value="ECO:0007669"/>
    <property type="project" value="InterPro"/>
</dbReference>
<feature type="region of interest" description="Disordered" evidence="1">
    <location>
        <begin position="587"/>
        <end position="613"/>
    </location>
</feature>
<feature type="compositionally biased region" description="Basic and acidic residues" evidence="1">
    <location>
        <begin position="387"/>
        <end position="397"/>
    </location>
</feature>
<dbReference type="Pfam" id="PF01585">
    <property type="entry name" value="G-patch"/>
    <property type="match status" value="1"/>
</dbReference>
<feature type="compositionally biased region" description="Polar residues" evidence="1">
    <location>
        <begin position="552"/>
        <end position="564"/>
    </location>
</feature>
<dbReference type="PROSITE" id="PS50174">
    <property type="entry name" value="G_PATCH"/>
    <property type="match status" value="1"/>
</dbReference>
<feature type="region of interest" description="Disordered" evidence="1">
    <location>
        <begin position="802"/>
        <end position="835"/>
    </location>
</feature>